<evidence type="ECO:0000313" key="2">
    <source>
        <dbReference type="EMBL" id="KAJ8555530.1"/>
    </source>
</evidence>
<organism evidence="2 3">
    <name type="scientific">Anisodus acutangulus</name>
    <dbReference type="NCBI Taxonomy" id="402998"/>
    <lineage>
        <taxon>Eukaryota</taxon>
        <taxon>Viridiplantae</taxon>
        <taxon>Streptophyta</taxon>
        <taxon>Embryophyta</taxon>
        <taxon>Tracheophyta</taxon>
        <taxon>Spermatophyta</taxon>
        <taxon>Magnoliopsida</taxon>
        <taxon>eudicotyledons</taxon>
        <taxon>Gunneridae</taxon>
        <taxon>Pentapetalae</taxon>
        <taxon>asterids</taxon>
        <taxon>lamiids</taxon>
        <taxon>Solanales</taxon>
        <taxon>Solanaceae</taxon>
        <taxon>Solanoideae</taxon>
        <taxon>Hyoscyameae</taxon>
        <taxon>Anisodus</taxon>
    </lineage>
</organism>
<evidence type="ECO:0000256" key="1">
    <source>
        <dbReference type="SAM" id="MobiDB-lite"/>
    </source>
</evidence>
<accession>A0A9Q1RGH6</accession>
<reference evidence="3" key="1">
    <citation type="journal article" date="2023" name="Proc. Natl. Acad. Sci. U.S.A.">
        <title>Genomic and structural basis for evolution of tropane alkaloid biosynthesis.</title>
        <authorList>
            <person name="Wanga Y.-J."/>
            <person name="Taina T."/>
            <person name="Yua J.-Y."/>
            <person name="Lia J."/>
            <person name="Xua B."/>
            <person name="Chenc J."/>
            <person name="D'Auriad J.C."/>
            <person name="Huanga J.-P."/>
            <person name="Huanga S.-X."/>
        </authorList>
    </citation>
    <scope>NUCLEOTIDE SEQUENCE [LARGE SCALE GENOMIC DNA]</scope>
    <source>
        <strain evidence="3">cv. KIB-2019</strain>
    </source>
</reference>
<proteinExistence type="predicted"/>
<keyword evidence="3" id="KW-1185">Reference proteome</keyword>
<name>A0A9Q1RGH6_9SOLA</name>
<comment type="caution">
    <text evidence="2">The sequence shown here is derived from an EMBL/GenBank/DDBJ whole genome shotgun (WGS) entry which is preliminary data.</text>
</comment>
<protein>
    <submittedName>
        <fullName evidence="2">Uncharacterized protein</fullName>
    </submittedName>
</protein>
<dbReference type="EMBL" id="JAJAGQ010000008">
    <property type="protein sequence ID" value="KAJ8555530.1"/>
    <property type="molecule type" value="Genomic_DNA"/>
</dbReference>
<dbReference type="Proteomes" id="UP001152561">
    <property type="component" value="Unassembled WGS sequence"/>
</dbReference>
<feature type="region of interest" description="Disordered" evidence="1">
    <location>
        <begin position="74"/>
        <end position="124"/>
    </location>
</feature>
<gene>
    <name evidence="2" type="ORF">K7X08_013026</name>
</gene>
<dbReference type="AlphaFoldDB" id="A0A9Q1RGH6"/>
<evidence type="ECO:0000313" key="3">
    <source>
        <dbReference type="Proteomes" id="UP001152561"/>
    </source>
</evidence>
<sequence>MQICDSIPLKKAEMLHHELNKEGVEEGETSDNVTNSAVAEAITKVKHQQGTLRRYHRRTVQKYLPKVLSSGKVITYPRNTKGNDKRMDEDKEEEKNVDAESDRNKKDSNAKKEIVVEDSNEAKDRDDIVNKEAEIDVADESVNNKVIEEEEGDNNKMVEIECGIDKELRDDIVKDLESDLQSHGQLIVSVNDKGVSSYPPSMEQITQVDDVLREDNEEVLVVDKAIE</sequence>
<feature type="compositionally biased region" description="Basic and acidic residues" evidence="1">
    <location>
        <begin position="81"/>
        <end position="124"/>
    </location>
</feature>